<dbReference type="GO" id="GO:0046872">
    <property type="term" value="F:metal ion binding"/>
    <property type="evidence" value="ECO:0007669"/>
    <property type="project" value="UniProtKB-KW"/>
</dbReference>
<dbReference type="Gene3D" id="3.40.50.1010">
    <property type="entry name" value="5'-nuclease"/>
    <property type="match status" value="1"/>
</dbReference>
<evidence type="ECO:0000256" key="1">
    <source>
        <dbReference type="ARBA" id="ARBA00000077"/>
    </source>
</evidence>
<comment type="subcellular location">
    <subcellularLocation>
        <location evidence="3">Cytoplasm</location>
    </subcellularLocation>
</comment>
<keyword evidence="6 9" id="KW-0479">Metal-binding</keyword>
<proteinExistence type="inferred from homology"/>
<comment type="caution">
    <text evidence="12">The sequence shown here is derived from an EMBL/GenBank/DDBJ whole genome shotgun (WGS) entry which is preliminary data.</text>
</comment>
<keyword evidence="7 9" id="KW-0255">Endonuclease</keyword>
<dbReference type="InterPro" id="IPR002716">
    <property type="entry name" value="PIN_dom"/>
</dbReference>
<comment type="cofactor">
    <cofactor evidence="9">
        <name>Mn(2+)</name>
        <dbReference type="ChEBI" id="CHEBI:29035"/>
    </cofactor>
    <cofactor evidence="9">
        <name>Mg(2+)</name>
        <dbReference type="ChEBI" id="CHEBI:18420"/>
    </cofactor>
    <text evidence="9">Manganese or magnesium. Binds 1 divalent metal ion per monomer in the absence of substrate. May bind a second metal ion after substrate binding.</text>
</comment>
<dbReference type="InterPro" id="IPR024567">
    <property type="entry name" value="RNase_HII/HIII_dom"/>
</dbReference>
<dbReference type="GO" id="GO:0003723">
    <property type="term" value="F:RNA binding"/>
    <property type="evidence" value="ECO:0007669"/>
    <property type="project" value="UniProtKB-UniRule"/>
</dbReference>
<evidence type="ECO:0000256" key="3">
    <source>
        <dbReference type="ARBA" id="ARBA00004496"/>
    </source>
</evidence>
<dbReference type="InterPro" id="IPR036397">
    <property type="entry name" value="RNaseH_sf"/>
</dbReference>
<evidence type="ECO:0000256" key="5">
    <source>
        <dbReference type="ARBA" id="ARBA00022722"/>
    </source>
</evidence>
<comment type="function">
    <text evidence="2 10">Endonuclease that specifically degrades the RNA of RNA-DNA hybrids.</text>
</comment>
<keyword evidence="4" id="KW-0963">Cytoplasm</keyword>
<accession>A0A3R9QSU9</accession>
<feature type="binding site" evidence="9">
    <location>
        <position position="97"/>
    </location>
    <ligand>
        <name>a divalent metal cation</name>
        <dbReference type="ChEBI" id="CHEBI:60240"/>
    </ligand>
</feature>
<evidence type="ECO:0000313" key="13">
    <source>
        <dbReference type="Proteomes" id="UP000278149"/>
    </source>
</evidence>
<name>A0A3R9QSU9_9CREN</name>
<evidence type="ECO:0000256" key="4">
    <source>
        <dbReference type="ARBA" id="ARBA00022490"/>
    </source>
</evidence>
<keyword evidence="8 9" id="KW-0378">Hydrolase</keyword>
<evidence type="ECO:0000256" key="8">
    <source>
        <dbReference type="ARBA" id="ARBA00022801"/>
    </source>
</evidence>
<comment type="similarity">
    <text evidence="10">Belongs to the RNase HII family.</text>
</comment>
<dbReference type="EMBL" id="RCOR01000017">
    <property type="protein sequence ID" value="RSN69827.1"/>
    <property type="molecule type" value="Genomic_DNA"/>
</dbReference>
<reference evidence="12 13" key="1">
    <citation type="submission" date="2018-10" db="EMBL/GenBank/DDBJ databases">
        <title>Co-occurring genomic capacity for anaerobic methane metabolism and dissimilatory sulfite reduction discovered in the Korarchaeota.</title>
        <authorList>
            <person name="Mckay L.J."/>
            <person name="Dlakic M."/>
            <person name="Fields M.W."/>
            <person name="Delmont T.O."/>
            <person name="Eren A.M."/>
            <person name="Jay Z.J."/>
            <person name="Klingelsmith K.B."/>
            <person name="Rusch D.B."/>
            <person name="Inskeep W.P."/>
        </authorList>
    </citation>
    <scope>NUCLEOTIDE SEQUENCE [LARGE SCALE GENOMIC DNA]</scope>
    <source>
        <strain evidence="12 13">WS</strain>
    </source>
</reference>
<dbReference type="InterPro" id="IPR023160">
    <property type="entry name" value="RNase_HII_hlx-loop-hlx_cap_dom"/>
</dbReference>
<protein>
    <recommendedName>
        <fullName evidence="10">Ribonuclease</fullName>
        <ecNumber evidence="10">3.1.26.4</ecNumber>
    </recommendedName>
</protein>
<evidence type="ECO:0000259" key="11">
    <source>
        <dbReference type="PROSITE" id="PS51975"/>
    </source>
</evidence>
<comment type="catalytic activity">
    <reaction evidence="1 9 10">
        <text>Endonucleolytic cleavage to 5'-phosphomonoester.</text>
        <dbReference type="EC" id="3.1.26.4"/>
    </reaction>
</comment>
<dbReference type="GO" id="GO:0005737">
    <property type="term" value="C:cytoplasm"/>
    <property type="evidence" value="ECO:0007669"/>
    <property type="project" value="UniProtKB-SubCell"/>
</dbReference>
<dbReference type="InterPro" id="IPR029060">
    <property type="entry name" value="PIN-like_dom_sf"/>
</dbReference>
<dbReference type="Proteomes" id="UP000278149">
    <property type="component" value="Unassembled WGS sequence"/>
</dbReference>
<dbReference type="PANTHER" id="PTHR10954:SF23">
    <property type="entry name" value="RIBONUCLEASE"/>
    <property type="match status" value="1"/>
</dbReference>
<evidence type="ECO:0000256" key="6">
    <source>
        <dbReference type="ARBA" id="ARBA00022723"/>
    </source>
</evidence>
<dbReference type="RefSeq" id="WP_125740988.1">
    <property type="nucleotide sequence ID" value="NZ_RCOR01000017.1"/>
</dbReference>
<evidence type="ECO:0000256" key="10">
    <source>
        <dbReference type="RuleBase" id="RU003515"/>
    </source>
</evidence>
<dbReference type="SMART" id="SM00670">
    <property type="entry name" value="PINc"/>
    <property type="match status" value="1"/>
</dbReference>
<keyword evidence="5 9" id="KW-0540">Nuclease</keyword>
<dbReference type="PANTHER" id="PTHR10954">
    <property type="entry name" value="RIBONUCLEASE H2 SUBUNIT A"/>
    <property type="match status" value="1"/>
</dbReference>
<evidence type="ECO:0000313" key="12">
    <source>
        <dbReference type="EMBL" id="RSN69827.1"/>
    </source>
</evidence>
<evidence type="ECO:0000256" key="7">
    <source>
        <dbReference type="ARBA" id="ARBA00022759"/>
    </source>
</evidence>
<feature type="domain" description="RNase H type-2" evidence="11">
    <location>
        <begin position="91"/>
        <end position="312"/>
    </location>
</feature>
<dbReference type="InterPro" id="IPR001352">
    <property type="entry name" value="RNase_HII/HIII"/>
</dbReference>
<dbReference type="AlphaFoldDB" id="A0A3R9QSU9"/>
<feature type="binding site" evidence="9">
    <location>
        <position position="202"/>
    </location>
    <ligand>
        <name>a divalent metal cation</name>
        <dbReference type="ChEBI" id="CHEBI:60240"/>
    </ligand>
</feature>
<dbReference type="SUPFAM" id="SSF88723">
    <property type="entry name" value="PIN domain-like"/>
    <property type="match status" value="1"/>
</dbReference>
<feature type="binding site" evidence="9">
    <location>
        <position position="98"/>
    </location>
    <ligand>
        <name>a divalent metal cation</name>
        <dbReference type="ChEBI" id="CHEBI:60240"/>
    </ligand>
</feature>
<dbReference type="SUPFAM" id="SSF53098">
    <property type="entry name" value="Ribonuclease H-like"/>
    <property type="match status" value="1"/>
</dbReference>
<evidence type="ECO:0000256" key="9">
    <source>
        <dbReference type="PROSITE-ProRule" id="PRU01319"/>
    </source>
</evidence>
<dbReference type="PROSITE" id="PS51975">
    <property type="entry name" value="RNASE_H_2"/>
    <property type="match status" value="1"/>
</dbReference>
<dbReference type="GO" id="GO:0004523">
    <property type="term" value="F:RNA-DNA hybrid ribonuclease activity"/>
    <property type="evidence" value="ECO:0007669"/>
    <property type="project" value="UniProtKB-UniRule"/>
</dbReference>
<dbReference type="GO" id="GO:0032299">
    <property type="term" value="C:ribonuclease H2 complex"/>
    <property type="evidence" value="ECO:0007669"/>
    <property type="project" value="TreeGrafter"/>
</dbReference>
<dbReference type="GO" id="GO:0043137">
    <property type="term" value="P:DNA replication, removal of RNA primer"/>
    <property type="evidence" value="ECO:0007669"/>
    <property type="project" value="TreeGrafter"/>
</dbReference>
<dbReference type="InterPro" id="IPR012337">
    <property type="entry name" value="RNaseH-like_sf"/>
</dbReference>
<dbReference type="Pfam" id="PF01351">
    <property type="entry name" value="RNase_HII"/>
    <property type="match status" value="1"/>
</dbReference>
<evidence type="ECO:0000256" key="2">
    <source>
        <dbReference type="ARBA" id="ARBA00004065"/>
    </source>
</evidence>
<dbReference type="Gene3D" id="1.10.10.460">
    <property type="entry name" value="Ribonuclease hii. Domain 2"/>
    <property type="match status" value="1"/>
</dbReference>
<gene>
    <name evidence="12" type="ORF">D9Q81_02315</name>
</gene>
<dbReference type="GO" id="GO:0006298">
    <property type="term" value="P:mismatch repair"/>
    <property type="evidence" value="ECO:0007669"/>
    <property type="project" value="TreeGrafter"/>
</dbReference>
<dbReference type="EC" id="3.1.26.4" evidence="10"/>
<dbReference type="Gene3D" id="3.30.420.10">
    <property type="entry name" value="Ribonuclease H-like superfamily/Ribonuclease H"/>
    <property type="match status" value="1"/>
</dbReference>
<organism evidence="12 13">
    <name type="scientific">Candidatus Korarchaeum cryptofilum</name>
    <dbReference type="NCBI Taxonomy" id="498846"/>
    <lineage>
        <taxon>Archaea</taxon>
        <taxon>Thermoproteota</taxon>
        <taxon>Candidatus Korarchaeia</taxon>
        <taxon>Candidatus Korarchaeales</taxon>
        <taxon>Candidatus Korarchaeaceae</taxon>
        <taxon>Candidatus Korarchaeum</taxon>
    </lineage>
</organism>
<sequence>MSSSVGGRTWKNLTREDAAEIKERLLMQGGVEEEVKSPSEEWRVKLSDSTFTFYKNGTLYSTPSRSQDRNVLDMWSYIDSRSPRFIIPSRDLLIGLDETGKGEIIGHVVLAGVIFPKDLFDELSDIVSTADTKRRHDFKYWDEIFRRIDGLMKHGFRYEVQTISPEEVDEYNLNKIMDVTYQRILSKFTRDADMRSCRVVLDDYGVGSTLGRYLNFLRNQGAEVIVENKADERYLEVKVASLVSKRIREEIIERINENPDFQIDGLSVGSGNPNDMQTIKWLGKWYESGRDWPWFIRRSYETVRRIEGKPERSKQIPPIKEELLSEEFLEEFNKGRLSIRSLAIICPHCGSINKSVTFAIYEDDGRKISGIKCPKCKKLIENAGITLRYYCGYVVPDTNVVIRGVISKDLESSRFFEGFTIILPNVVRKEADNRKGKQELGKLAELSSMGRIRLESPGKVEEIPENMPSVARDEKIVDIALQYNAILITSDQGIRAYASSKGVFHIYI</sequence>